<name>A0ABP0CA73_9PEZI</name>
<accession>A0ABP0CA73</accession>
<feature type="compositionally biased region" description="Polar residues" evidence="1">
    <location>
        <begin position="123"/>
        <end position="141"/>
    </location>
</feature>
<dbReference type="Pfam" id="PF12511">
    <property type="entry name" value="DUF3716"/>
    <property type="match status" value="1"/>
</dbReference>
<feature type="compositionally biased region" description="Polar residues" evidence="1">
    <location>
        <begin position="285"/>
        <end position="294"/>
    </location>
</feature>
<evidence type="ECO:0000256" key="1">
    <source>
        <dbReference type="SAM" id="MobiDB-lite"/>
    </source>
</evidence>
<feature type="compositionally biased region" description="Polar residues" evidence="1">
    <location>
        <begin position="979"/>
        <end position="988"/>
    </location>
</feature>
<dbReference type="InterPro" id="IPR022190">
    <property type="entry name" value="DUF3716"/>
</dbReference>
<dbReference type="InterPro" id="IPR011051">
    <property type="entry name" value="RmlC_Cupin_sf"/>
</dbReference>
<evidence type="ECO:0000313" key="3">
    <source>
        <dbReference type="Proteomes" id="UP001642406"/>
    </source>
</evidence>
<sequence>MAAPATGQAQPPSQAIGAPAPGTATQISNSNVLPALNERRHSSVSAHSTMSPPKPPFGSMRSPPNHRVALAGAAAVAQQPPPQQRKSPPAEASSTRHSSLNGANGTSVTKPPVSLFKDIVNGRATTNAPPTPPLSTVSASPTPAVAKVSSPVPTTASTTNTTTIAPDSSTPKATASSSTLLTENDTKSEPRPIYKMKRTGGRPGFLPVSVHAPNGSRTPTPTSATAPSTPSRATSPTPVQTASAVKAQPKPQAAPQTAPKTAPQPSPRVEIQSSPKSVFLESDLIPQSTASIVQSDGVKRHRESAFDPSLPAAKRLRASEEIVEGPTKADLQAFTISLLSDTGEDAGDSEEDEDNDSEEADEDDEKDEDGEDDDGDDEGDDDTVEVGLEDSDNEGGNVSDDNDGSSVVAGDVNDNNSEILPQLTFTPSGRPYNKYYDKKGAAIPSKGAIIPDGYKLWHEKATPWKGHRASNLNDNLDGTLTVVSRPSGNLEKRLGARVVSQGAPDEKEPLAEPRVKKITVQMKLLAAKAQTVTLHKNGRFGKRGPYKKKQSVKAKASGKSKRILTAGLAKGQQQQQQEQQQPEEDVTLLPELLRSASGREYTRYITGGLAYGVLFPDGYELSTYLGMPWVCPVRDCQCVLPAIHNLGAHFTKKHKFSKFNDNCDGTLSKVGPHSNVKPIVVSHHIKPASQLEPLAEQAPVGYKPKEVVPTEKTNGQLETQPSGVLQTTFAPGRDEMWDYIKNFITEPMRNLGMPNTGKAALFFNAPRVRDVQWNKAIERRNPDVPLHATHLAGLLIQLTGEETNSPCDNCQLGRGLFEGCVLVNSKGTPDMHVAYDGCANCVNSFRRTRCSLRHRLRQRFTKLYPHLDYNKVAAELRPKLYRVESSSTPTVHPTAAAAAAAASAMADSPVNAYEAERKEDMELRGRVSPDTSDNEPLVRGTKLRPREGPYGAGSDRQRSRRRSGRIADNVESAPVSMASARTTSTNANKKSDSPLLVAGDMQPALEMEDWEVAPGRVQATTNENIAFSNAYLTSNQMVPISHGMSYRVEVVRPGSTTTFDADARSTRMCMVASGKLRVTVVSDEFVMGPNGMFLVKPGDTFSVQNRLYIDAYLHIAALHNQQ</sequence>
<feature type="compositionally biased region" description="Acidic residues" evidence="1">
    <location>
        <begin position="342"/>
        <end position="393"/>
    </location>
</feature>
<reference evidence="2 3" key="1">
    <citation type="submission" date="2024-01" db="EMBL/GenBank/DDBJ databases">
        <authorList>
            <person name="Allen C."/>
            <person name="Tagirdzhanova G."/>
        </authorList>
    </citation>
    <scope>NUCLEOTIDE SEQUENCE [LARGE SCALE GENOMIC DNA]</scope>
</reference>
<feature type="compositionally biased region" description="Basic residues" evidence="1">
    <location>
        <begin position="536"/>
        <end position="562"/>
    </location>
</feature>
<feature type="compositionally biased region" description="Low complexity" evidence="1">
    <location>
        <begin position="149"/>
        <end position="182"/>
    </location>
</feature>
<feature type="region of interest" description="Disordered" evidence="1">
    <location>
        <begin position="1"/>
        <end position="420"/>
    </location>
</feature>
<dbReference type="SUPFAM" id="SSF51182">
    <property type="entry name" value="RmlC-like cupins"/>
    <property type="match status" value="1"/>
</dbReference>
<protein>
    <recommendedName>
        <fullName evidence="4">Mif2/CENP-C cupin domain-containing protein</fullName>
    </recommendedName>
</protein>
<feature type="compositionally biased region" description="Polar residues" evidence="1">
    <location>
        <begin position="23"/>
        <end position="32"/>
    </location>
</feature>
<proteinExistence type="predicted"/>
<feature type="compositionally biased region" description="Polar residues" evidence="1">
    <location>
        <begin position="92"/>
        <end position="109"/>
    </location>
</feature>
<comment type="caution">
    <text evidence="2">The sequence shown here is derived from an EMBL/GenBank/DDBJ whole genome shotgun (WGS) entry which is preliminary data.</text>
</comment>
<feature type="region of interest" description="Disordered" evidence="1">
    <location>
        <begin position="920"/>
        <end position="995"/>
    </location>
</feature>
<feature type="region of interest" description="Disordered" evidence="1">
    <location>
        <begin position="536"/>
        <end position="586"/>
    </location>
</feature>
<dbReference type="EMBL" id="CAWUHC010000074">
    <property type="protein sequence ID" value="CAK7228818.1"/>
    <property type="molecule type" value="Genomic_DNA"/>
</dbReference>
<organism evidence="2 3">
    <name type="scientific">Sporothrix bragantina</name>
    <dbReference type="NCBI Taxonomy" id="671064"/>
    <lineage>
        <taxon>Eukaryota</taxon>
        <taxon>Fungi</taxon>
        <taxon>Dikarya</taxon>
        <taxon>Ascomycota</taxon>
        <taxon>Pezizomycotina</taxon>
        <taxon>Sordariomycetes</taxon>
        <taxon>Sordariomycetidae</taxon>
        <taxon>Ophiostomatales</taxon>
        <taxon>Ophiostomataceae</taxon>
        <taxon>Sporothrix</taxon>
    </lineage>
</organism>
<keyword evidence="3" id="KW-1185">Reference proteome</keyword>
<gene>
    <name evidence="2" type="ORF">SBRCBS47491_007038</name>
</gene>
<dbReference type="Proteomes" id="UP001642406">
    <property type="component" value="Unassembled WGS sequence"/>
</dbReference>
<feature type="compositionally biased region" description="Low complexity" evidence="1">
    <location>
        <begin position="69"/>
        <end position="78"/>
    </location>
</feature>
<evidence type="ECO:0008006" key="4">
    <source>
        <dbReference type="Google" id="ProtNLM"/>
    </source>
</evidence>
<evidence type="ECO:0000313" key="2">
    <source>
        <dbReference type="EMBL" id="CAK7228818.1"/>
    </source>
</evidence>
<feature type="compositionally biased region" description="Low complexity" evidence="1">
    <location>
        <begin position="216"/>
        <end position="263"/>
    </location>
</feature>